<protein>
    <submittedName>
        <fullName evidence="1">Uncharacterized protein</fullName>
    </submittedName>
</protein>
<keyword evidence="2" id="KW-1185">Reference proteome</keyword>
<sequence length="1063" mass="113436">MAAVTWAPSSTVATAGNVTATSSSPLGFGLECSGQEQCDSSVGLTCARNENGTSQCACPRSTPVYIAVGGVQKCVASKDLNEPCVSHQECSFRNPNVLCVNSHCNCSQPFQLTPSKLCLLPSKQALYNLTIGVPVSLAFVFLLLVVGYAYRKMRREHQSSSTSINGSRSKRKRQRCPSPSSSTAFILAEDASSPNNARARELLTGHKEACANRGGSETNISSSSALHMLRPKDEEMQNVSERQEAVVTIEAHRPRSLGMAPSPPPVVSLQRREHAQPDSTDDSFMKDLKRRYAEMALFSEDLSVTSTRLSVSAEPLRLSGAAVQSDAAQATTGEGSPGKAGAVFKRPCREAEPSTTGDVQRSERAPSKSPPGSAPLSSSQSTIDYETLDNATIETTSMVGSGANCRIFFSNGSVPLVSSSSGSTTRTPAMKNPASSKAVKHRSVDRHGASEESLRLLLTLFDASEGTVPPSESVSLSFVSSISTSSTDALYRITDLADLPRLENSAAVANRDAGDGGAVLRIPFHRLASLSAVVMDRSRQPAVSLSERAAQTQLLPELVGRSGRLPQTRRREIGPRIATDRPWTEDVEKVAKRGNKQYLGQHALRRPTARSATTFDEAEHGRFKVHDQAQRDSPTSPVATEALASMSTSGNLTQESREPTLILARRCTISSGSDINTVESRENNSEQPLKLSEFILLQYPDVGLRDFNGTEFSWSPGADGGAERESVTLEAQAEGEETLELKTSPKMGADEPTPEMIRLTDSSTKAVDYECWLELEGAVSTRRTVEAAATSTTEPIVRAPPPSSSEHAVFLPNCSVSLRYPGGLIRRVHAGQQGFAFGSAQVTTALRHGQGRPQVLLSNELDEPTFESIYNAILQPAHDVVADQELSAPRKPPNVPWHPSTTRTSSSDASLTTVLPTEQPPASFKYDEKDAMATTGSGAAAQGCTSSVPSSRHHSLSGSNPLAVMAPLSFENSDAARDAGTEVMKLGGSGGAANNIAADESRAPAQPDSPTEMHETPNELVSPYYSFDDTNSSLSVKADCNVDTYVSSAADKEDPSARAFRPT</sequence>
<gene>
    <name evidence="1" type="ORF">HPB50_003344</name>
</gene>
<evidence type="ECO:0000313" key="2">
    <source>
        <dbReference type="Proteomes" id="UP000821845"/>
    </source>
</evidence>
<comment type="caution">
    <text evidence="1">The sequence shown here is derived from an EMBL/GenBank/DDBJ whole genome shotgun (WGS) entry which is preliminary data.</text>
</comment>
<organism evidence="1 2">
    <name type="scientific">Hyalomma asiaticum</name>
    <name type="common">Tick</name>
    <dbReference type="NCBI Taxonomy" id="266040"/>
    <lineage>
        <taxon>Eukaryota</taxon>
        <taxon>Metazoa</taxon>
        <taxon>Ecdysozoa</taxon>
        <taxon>Arthropoda</taxon>
        <taxon>Chelicerata</taxon>
        <taxon>Arachnida</taxon>
        <taxon>Acari</taxon>
        <taxon>Parasitiformes</taxon>
        <taxon>Ixodida</taxon>
        <taxon>Ixodoidea</taxon>
        <taxon>Ixodidae</taxon>
        <taxon>Hyalomminae</taxon>
        <taxon>Hyalomma</taxon>
    </lineage>
</organism>
<name>A0ACB7TC01_HYAAI</name>
<dbReference type="Proteomes" id="UP000821845">
    <property type="component" value="Chromosome 1"/>
</dbReference>
<dbReference type="EMBL" id="CM023481">
    <property type="protein sequence ID" value="KAH6944470.1"/>
    <property type="molecule type" value="Genomic_DNA"/>
</dbReference>
<evidence type="ECO:0000313" key="1">
    <source>
        <dbReference type="EMBL" id="KAH6944470.1"/>
    </source>
</evidence>
<reference evidence="1" key="1">
    <citation type="submission" date="2020-05" db="EMBL/GenBank/DDBJ databases">
        <title>Large-scale comparative analyses of tick genomes elucidate their genetic diversity and vector capacities.</title>
        <authorList>
            <person name="Jia N."/>
            <person name="Wang J."/>
            <person name="Shi W."/>
            <person name="Du L."/>
            <person name="Sun Y."/>
            <person name="Zhan W."/>
            <person name="Jiang J."/>
            <person name="Wang Q."/>
            <person name="Zhang B."/>
            <person name="Ji P."/>
            <person name="Sakyi L.B."/>
            <person name="Cui X."/>
            <person name="Yuan T."/>
            <person name="Jiang B."/>
            <person name="Yang W."/>
            <person name="Lam T.T.-Y."/>
            <person name="Chang Q."/>
            <person name="Ding S."/>
            <person name="Wang X."/>
            <person name="Zhu J."/>
            <person name="Ruan X."/>
            <person name="Zhao L."/>
            <person name="Wei J."/>
            <person name="Que T."/>
            <person name="Du C."/>
            <person name="Cheng J."/>
            <person name="Dai P."/>
            <person name="Han X."/>
            <person name="Huang E."/>
            <person name="Gao Y."/>
            <person name="Liu J."/>
            <person name="Shao H."/>
            <person name="Ye R."/>
            <person name="Li L."/>
            <person name="Wei W."/>
            <person name="Wang X."/>
            <person name="Wang C."/>
            <person name="Yang T."/>
            <person name="Huo Q."/>
            <person name="Li W."/>
            <person name="Guo W."/>
            <person name="Chen H."/>
            <person name="Zhou L."/>
            <person name="Ni X."/>
            <person name="Tian J."/>
            <person name="Zhou Y."/>
            <person name="Sheng Y."/>
            <person name="Liu T."/>
            <person name="Pan Y."/>
            <person name="Xia L."/>
            <person name="Li J."/>
            <person name="Zhao F."/>
            <person name="Cao W."/>
        </authorList>
    </citation>
    <scope>NUCLEOTIDE SEQUENCE</scope>
    <source>
        <strain evidence="1">Hyas-2018</strain>
    </source>
</reference>
<accession>A0ACB7TC01</accession>
<proteinExistence type="predicted"/>